<accession>A0AAN8WT29</accession>
<evidence type="ECO:0000256" key="3">
    <source>
        <dbReference type="ARBA" id="ARBA00022490"/>
    </source>
</evidence>
<dbReference type="Proteomes" id="UP001381693">
    <property type="component" value="Unassembled WGS sequence"/>
</dbReference>
<name>A0AAN8WT29_HALRR</name>
<feature type="compositionally biased region" description="Polar residues" evidence="5">
    <location>
        <begin position="123"/>
        <end position="139"/>
    </location>
</feature>
<reference evidence="6 7" key="1">
    <citation type="submission" date="2023-11" db="EMBL/GenBank/DDBJ databases">
        <title>Halocaridina rubra genome assembly.</title>
        <authorList>
            <person name="Smith C."/>
        </authorList>
    </citation>
    <scope>NUCLEOTIDE SEQUENCE [LARGE SCALE GENOMIC DNA]</scope>
    <source>
        <strain evidence="6">EP-1</strain>
        <tissue evidence="6">Whole</tissue>
    </source>
</reference>
<comment type="caution">
    <text evidence="6">The sequence shown here is derived from an EMBL/GenBank/DDBJ whole genome shotgun (WGS) entry which is preliminary data.</text>
</comment>
<feature type="compositionally biased region" description="Basic and acidic residues" evidence="5">
    <location>
        <begin position="159"/>
        <end position="175"/>
    </location>
</feature>
<sequence>DPMAQQGNCHTFSSSSVMTMTTGPDGRPTVYQASSSSRGVPGGVRETRRTMHDGRTGTRKMAIGHHIGEQSHIIEREHLDGSLEERQEFVNLDEDDAQRFDQEFRRRTQGVEQSSLEYRPRQRSSNTSYRPRSTNVPAISSSSYRRRSRPMLSITAAPSEDRGRREREERRQRFK</sequence>
<evidence type="ECO:0008006" key="8">
    <source>
        <dbReference type="Google" id="ProtNLM"/>
    </source>
</evidence>
<keyword evidence="3" id="KW-0963">Cytoplasm</keyword>
<dbReference type="AlphaFoldDB" id="A0AAN8WT29"/>
<dbReference type="Pfam" id="PF10248">
    <property type="entry name" value="Mlf1IP"/>
    <property type="match status" value="1"/>
</dbReference>
<comment type="subcellular location">
    <subcellularLocation>
        <location evidence="1">Cytoplasm</location>
    </subcellularLocation>
</comment>
<feature type="non-terminal residue" evidence="6">
    <location>
        <position position="1"/>
    </location>
</feature>
<feature type="region of interest" description="Disordered" evidence="5">
    <location>
        <begin position="1"/>
        <end position="54"/>
    </location>
</feature>
<evidence type="ECO:0000256" key="5">
    <source>
        <dbReference type="SAM" id="MobiDB-lite"/>
    </source>
</evidence>
<organism evidence="6 7">
    <name type="scientific">Halocaridina rubra</name>
    <name type="common">Hawaiian red shrimp</name>
    <dbReference type="NCBI Taxonomy" id="373956"/>
    <lineage>
        <taxon>Eukaryota</taxon>
        <taxon>Metazoa</taxon>
        <taxon>Ecdysozoa</taxon>
        <taxon>Arthropoda</taxon>
        <taxon>Crustacea</taxon>
        <taxon>Multicrustacea</taxon>
        <taxon>Malacostraca</taxon>
        <taxon>Eumalacostraca</taxon>
        <taxon>Eucarida</taxon>
        <taxon>Decapoda</taxon>
        <taxon>Pleocyemata</taxon>
        <taxon>Caridea</taxon>
        <taxon>Atyoidea</taxon>
        <taxon>Atyidae</taxon>
        <taxon>Halocaridina</taxon>
    </lineage>
</organism>
<feature type="compositionally biased region" description="Polar residues" evidence="5">
    <location>
        <begin position="1"/>
        <end position="10"/>
    </location>
</feature>
<evidence type="ECO:0000256" key="4">
    <source>
        <dbReference type="ARBA" id="ARBA00022553"/>
    </source>
</evidence>
<dbReference type="GO" id="GO:0005737">
    <property type="term" value="C:cytoplasm"/>
    <property type="evidence" value="ECO:0007669"/>
    <property type="project" value="UniProtKB-SubCell"/>
</dbReference>
<keyword evidence="7" id="KW-1185">Reference proteome</keyword>
<feature type="compositionally biased region" description="Basic and acidic residues" evidence="5">
    <location>
        <begin position="45"/>
        <end position="54"/>
    </location>
</feature>
<feature type="region of interest" description="Disordered" evidence="5">
    <location>
        <begin position="104"/>
        <end position="175"/>
    </location>
</feature>
<dbReference type="EMBL" id="JAXCGZ010013986">
    <property type="protein sequence ID" value="KAK7071742.1"/>
    <property type="molecule type" value="Genomic_DNA"/>
</dbReference>
<keyword evidence="4" id="KW-0597">Phosphoprotein</keyword>
<evidence type="ECO:0000313" key="7">
    <source>
        <dbReference type="Proteomes" id="UP001381693"/>
    </source>
</evidence>
<evidence type="ECO:0000256" key="1">
    <source>
        <dbReference type="ARBA" id="ARBA00004496"/>
    </source>
</evidence>
<comment type="similarity">
    <text evidence="2">Belongs to the MLF family.</text>
</comment>
<gene>
    <name evidence="6" type="ORF">SK128_010013</name>
</gene>
<evidence type="ECO:0000313" key="6">
    <source>
        <dbReference type="EMBL" id="KAK7071742.1"/>
    </source>
</evidence>
<evidence type="ECO:0000256" key="2">
    <source>
        <dbReference type="ARBA" id="ARBA00008332"/>
    </source>
</evidence>
<dbReference type="PANTHER" id="PTHR13105">
    <property type="entry name" value="MYELOID LEUKEMIA FACTOR"/>
    <property type="match status" value="1"/>
</dbReference>
<dbReference type="InterPro" id="IPR019376">
    <property type="entry name" value="Myeloid_leukemia_factor"/>
</dbReference>
<feature type="compositionally biased region" description="Low complexity" evidence="5">
    <location>
        <begin position="11"/>
        <end position="22"/>
    </location>
</feature>
<protein>
    <recommendedName>
        <fullName evidence="8">Myeloid leukemia factor 2</fullName>
    </recommendedName>
</protein>
<proteinExistence type="inferred from homology"/>